<name>A0A1F5G405_9BACT</name>
<reference evidence="2 3" key="1">
    <citation type="journal article" date="2016" name="Nat. Commun.">
        <title>Thousands of microbial genomes shed light on interconnected biogeochemical processes in an aquifer system.</title>
        <authorList>
            <person name="Anantharaman K."/>
            <person name="Brown C.T."/>
            <person name="Hug L.A."/>
            <person name="Sharon I."/>
            <person name="Castelle C.J."/>
            <person name="Probst A.J."/>
            <person name="Thomas B.C."/>
            <person name="Singh A."/>
            <person name="Wilkins M.J."/>
            <person name="Karaoz U."/>
            <person name="Brodie E.L."/>
            <person name="Williams K.H."/>
            <person name="Hubbard S.S."/>
            <person name="Banfield J.F."/>
        </authorList>
    </citation>
    <scope>NUCLEOTIDE SEQUENCE [LARGE SCALE GENOMIC DNA]</scope>
</reference>
<comment type="caution">
    <text evidence="2">The sequence shown here is derived from an EMBL/GenBank/DDBJ whole genome shotgun (WGS) entry which is preliminary data.</text>
</comment>
<evidence type="ECO:0000256" key="1">
    <source>
        <dbReference type="SAM" id="MobiDB-lite"/>
    </source>
</evidence>
<organism evidence="2 3">
    <name type="scientific">Candidatus Curtissbacteria bacterium RIFCSPHIGHO2_01_FULL_41_11</name>
    <dbReference type="NCBI Taxonomy" id="1797711"/>
    <lineage>
        <taxon>Bacteria</taxon>
        <taxon>Candidatus Curtissiibacteriota</taxon>
    </lineage>
</organism>
<evidence type="ECO:0000313" key="2">
    <source>
        <dbReference type="EMBL" id="OGD86606.1"/>
    </source>
</evidence>
<sequence length="78" mass="8762">MSGSGIERFGRIFGKADKNSAKISLKDYIEGPALPWTSGGDLLPDSERAELRRENKAAYKLEEERPYPHPHSGPDYTR</sequence>
<protein>
    <submittedName>
        <fullName evidence="2">Uncharacterized protein</fullName>
    </submittedName>
</protein>
<proteinExistence type="predicted"/>
<evidence type="ECO:0000313" key="3">
    <source>
        <dbReference type="Proteomes" id="UP000179102"/>
    </source>
</evidence>
<dbReference type="AlphaFoldDB" id="A0A1F5G405"/>
<dbReference type="EMBL" id="MFAZ01000039">
    <property type="protein sequence ID" value="OGD86606.1"/>
    <property type="molecule type" value="Genomic_DNA"/>
</dbReference>
<feature type="region of interest" description="Disordered" evidence="1">
    <location>
        <begin position="55"/>
        <end position="78"/>
    </location>
</feature>
<dbReference type="Proteomes" id="UP000179102">
    <property type="component" value="Unassembled WGS sequence"/>
</dbReference>
<accession>A0A1F5G405</accession>
<gene>
    <name evidence="2" type="ORF">A2870_03910</name>
</gene>
<dbReference type="STRING" id="1797711.A2870_03910"/>
<feature type="compositionally biased region" description="Basic and acidic residues" evidence="1">
    <location>
        <begin position="55"/>
        <end position="67"/>
    </location>
</feature>